<dbReference type="PANTHER" id="PTHR24291">
    <property type="entry name" value="CYTOCHROME P450 FAMILY 4"/>
    <property type="match status" value="1"/>
</dbReference>
<dbReference type="Proteomes" id="UP000540412">
    <property type="component" value="Unassembled WGS sequence"/>
</dbReference>
<keyword evidence="6" id="KW-0503">Monooxygenase</keyword>
<keyword evidence="5" id="KW-0408">Iron</keyword>
<comment type="similarity">
    <text evidence="1">Belongs to the cytochrome P450 family.</text>
</comment>
<evidence type="ECO:0000313" key="8">
    <source>
        <dbReference type="Proteomes" id="UP000540412"/>
    </source>
</evidence>
<name>A0A7W9PFX7_9NOCA</name>
<organism evidence="7 8">
    <name type="scientific">Nocardia transvalensis</name>
    <dbReference type="NCBI Taxonomy" id="37333"/>
    <lineage>
        <taxon>Bacteria</taxon>
        <taxon>Bacillati</taxon>
        <taxon>Actinomycetota</taxon>
        <taxon>Actinomycetes</taxon>
        <taxon>Mycobacteriales</taxon>
        <taxon>Nocardiaceae</taxon>
        <taxon>Nocardia</taxon>
    </lineage>
</organism>
<dbReference type="Gene3D" id="1.10.630.10">
    <property type="entry name" value="Cytochrome P450"/>
    <property type="match status" value="1"/>
</dbReference>
<keyword evidence="8" id="KW-1185">Reference proteome</keyword>
<dbReference type="PANTHER" id="PTHR24291:SF50">
    <property type="entry name" value="BIFUNCTIONAL ALBAFLAVENONE MONOOXYGENASE_TERPENE SYNTHASE"/>
    <property type="match status" value="1"/>
</dbReference>
<reference evidence="7 8" key="1">
    <citation type="submission" date="2020-08" db="EMBL/GenBank/DDBJ databases">
        <title>Sequencing the genomes of 1000 actinobacteria strains.</title>
        <authorList>
            <person name="Klenk H.-P."/>
        </authorList>
    </citation>
    <scope>NUCLEOTIDE SEQUENCE [LARGE SCALE GENOMIC DNA]</scope>
    <source>
        <strain evidence="7 8">DSM 43582</strain>
    </source>
</reference>
<dbReference type="SUPFAM" id="SSF48264">
    <property type="entry name" value="Cytochrome P450"/>
    <property type="match status" value="1"/>
</dbReference>
<proteinExistence type="inferred from homology"/>
<dbReference type="AlphaFoldDB" id="A0A7W9PFX7"/>
<keyword evidence="2" id="KW-0349">Heme</keyword>
<sequence length="391" mass="43068">MRLRLGPTTAYLVTDPALVRDLLTADAAHFTKGLHYRALAALLGDSLSTTDGHRHRERRRLLQPAFHHSHLTRYGDLIRESALELIDGWRPGTVIPVDDAMRDLSLTVATRTLCSAAPSAEAIAVIRRDLPTVMRGVAWRVLVSAPWLERLPIPSNRRFVAANRRLRRVVADLVAHYRSADTDHGDLLSLLLAARHPDTGAGLTDNEIRDEMVNLLFAGTETTGNALAWLWHAVAADPGVEQRLHDESLSGADDYARRVARETLRMYPPPWLVSRQARTEVALGGHRLPADAHVLFSPYALHRHPDHFPAPDTFDPDRWLPGRRGDVSRTAFLAFGAGAQNCIGEGLAMLELATVTTTVAACVRLIPTSPAAPKLSATLAPDRLPMRVTPW</sequence>
<keyword evidence="3" id="KW-0479">Metal-binding</keyword>
<dbReference type="InterPro" id="IPR002397">
    <property type="entry name" value="Cyt_P450_B"/>
</dbReference>
<dbReference type="GO" id="GO:0016705">
    <property type="term" value="F:oxidoreductase activity, acting on paired donors, with incorporation or reduction of molecular oxygen"/>
    <property type="evidence" value="ECO:0007669"/>
    <property type="project" value="InterPro"/>
</dbReference>
<evidence type="ECO:0000256" key="4">
    <source>
        <dbReference type="ARBA" id="ARBA00023002"/>
    </source>
</evidence>
<dbReference type="PRINTS" id="PR00385">
    <property type="entry name" value="P450"/>
</dbReference>
<evidence type="ECO:0000256" key="6">
    <source>
        <dbReference type="ARBA" id="ARBA00023033"/>
    </source>
</evidence>
<dbReference type="PRINTS" id="PR00359">
    <property type="entry name" value="BP450"/>
</dbReference>
<dbReference type="GO" id="GO:0004497">
    <property type="term" value="F:monooxygenase activity"/>
    <property type="evidence" value="ECO:0007669"/>
    <property type="project" value="UniProtKB-KW"/>
</dbReference>
<evidence type="ECO:0000313" key="7">
    <source>
        <dbReference type="EMBL" id="MBB5915350.1"/>
    </source>
</evidence>
<protein>
    <submittedName>
        <fullName evidence="7">Cytochrome P450</fullName>
    </submittedName>
</protein>
<evidence type="ECO:0000256" key="2">
    <source>
        <dbReference type="ARBA" id="ARBA00022617"/>
    </source>
</evidence>
<evidence type="ECO:0000256" key="1">
    <source>
        <dbReference type="ARBA" id="ARBA00010617"/>
    </source>
</evidence>
<dbReference type="Pfam" id="PF00067">
    <property type="entry name" value="p450"/>
    <property type="match status" value="1"/>
</dbReference>
<dbReference type="InterPro" id="IPR050196">
    <property type="entry name" value="Cytochrome_P450_Monoox"/>
</dbReference>
<keyword evidence="4" id="KW-0560">Oxidoreductase</keyword>
<gene>
    <name evidence="7" type="ORF">BJY24_004262</name>
</gene>
<dbReference type="EMBL" id="JACHIT010000002">
    <property type="protein sequence ID" value="MBB5915350.1"/>
    <property type="molecule type" value="Genomic_DNA"/>
</dbReference>
<dbReference type="GO" id="GO:0005506">
    <property type="term" value="F:iron ion binding"/>
    <property type="evidence" value="ECO:0007669"/>
    <property type="project" value="InterPro"/>
</dbReference>
<dbReference type="GO" id="GO:0020037">
    <property type="term" value="F:heme binding"/>
    <property type="evidence" value="ECO:0007669"/>
    <property type="project" value="InterPro"/>
</dbReference>
<dbReference type="InterPro" id="IPR036396">
    <property type="entry name" value="Cyt_P450_sf"/>
</dbReference>
<comment type="caution">
    <text evidence="7">The sequence shown here is derived from an EMBL/GenBank/DDBJ whole genome shotgun (WGS) entry which is preliminary data.</text>
</comment>
<dbReference type="InterPro" id="IPR001128">
    <property type="entry name" value="Cyt_P450"/>
</dbReference>
<evidence type="ECO:0000256" key="5">
    <source>
        <dbReference type="ARBA" id="ARBA00023004"/>
    </source>
</evidence>
<accession>A0A7W9PFX7</accession>
<evidence type="ECO:0000256" key="3">
    <source>
        <dbReference type="ARBA" id="ARBA00022723"/>
    </source>
</evidence>